<evidence type="ECO:0000256" key="1">
    <source>
        <dbReference type="ARBA" id="ARBA00010652"/>
    </source>
</evidence>
<dbReference type="Gene3D" id="1.20.1260.20">
    <property type="entry name" value="PPE superfamily"/>
    <property type="match status" value="1"/>
</dbReference>
<name>A0A1E3T8V1_MYCSH</name>
<organism evidence="4 5">
    <name type="scientific">Mycobacterium shimoidei</name>
    <dbReference type="NCBI Taxonomy" id="29313"/>
    <lineage>
        <taxon>Bacteria</taxon>
        <taxon>Bacillati</taxon>
        <taxon>Actinomycetota</taxon>
        <taxon>Actinomycetes</taxon>
        <taxon>Mycobacteriales</taxon>
        <taxon>Mycobacteriaceae</taxon>
        <taxon>Mycobacterium</taxon>
    </lineage>
</organism>
<dbReference type="InterPro" id="IPR022171">
    <property type="entry name" value="PPE_C"/>
</dbReference>
<dbReference type="AlphaFoldDB" id="A0A1E3T8V1"/>
<evidence type="ECO:0000313" key="4">
    <source>
        <dbReference type="EMBL" id="SRX95239.1"/>
    </source>
</evidence>
<dbReference type="Pfam" id="PF00823">
    <property type="entry name" value="PPE"/>
    <property type="match status" value="1"/>
</dbReference>
<dbReference type="OrthoDB" id="4705970at2"/>
<dbReference type="PANTHER" id="PTHR46766">
    <property type="entry name" value="GLUTAMINE-RICH PROTEIN 2"/>
    <property type="match status" value="1"/>
</dbReference>
<dbReference type="FunFam" id="1.20.1260.20:FF:000001">
    <property type="entry name" value="PPE family protein PPE41"/>
    <property type="match status" value="1"/>
</dbReference>
<dbReference type="SUPFAM" id="SSF140459">
    <property type="entry name" value="PE/PPE dimer-like"/>
    <property type="match status" value="1"/>
</dbReference>
<dbReference type="RefSeq" id="WP_069397616.1">
    <property type="nucleotide sequence ID" value="NZ_JACKUN010000024.1"/>
</dbReference>
<evidence type="ECO:0000259" key="2">
    <source>
        <dbReference type="Pfam" id="PF00823"/>
    </source>
</evidence>
<dbReference type="Pfam" id="PF12484">
    <property type="entry name" value="PPE-SVP"/>
    <property type="match status" value="1"/>
</dbReference>
<gene>
    <name evidence="4" type="ORF">MSP7336_03503</name>
</gene>
<dbReference type="InterPro" id="IPR000030">
    <property type="entry name" value="PPE_dom"/>
</dbReference>
<feature type="domain" description="PPE" evidence="2">
    <location>
        <begin position="2"/>
        <end position="165"/>
    </location>
</feature>
<feature type="domain" description="PPE family C-terminal" evidence="3">
    <location>
        <begin position="313"/>
        <end position="395"/>
    </location>
</feature>
<dbReference type="EMBL" id="UEGW01000001">
    <property type="protein sequence ID" value="SRX95239.1"/>
    <property type="molecule type" value="Genomic_DNA"/>
</dbReference>
<dbReference type="Proteomes" id="UP000252015">
    <property type="component" value="Unassembled WGS sequence"/>
</dbReference>
<protein>
    <submittedName>
        <fullName evidence="4">PPE family protein PPE31, partial [Mycobacterium tuberculosis H37Rv]</fullName>
    </submittedName>
</protein>
<sequence>MDFGALPPEINSARMYAGPGSAPMLAAASAWDGLAAELRSAAASYQSVIAGLTGEGWMGPAAQAMAAAAAPYILWMSTTAEQAAQTAAQAKAAAAAYEAAFAMTVPPPVIAANRAQLAALVATNVLGQNTPAIAATEAQYGEMWAQDAAAMYGYAGNSAVAAQLTPFSAPQQNTNPAGLAAQGAATAQAAGSGIQSQLSQLVSTMPTTLQGLAAPLQTGTPGAVGPSIPAIFGIEPGDLANASTNLLSSSFSPMGLAGITQVASDLAVVRGAALVPDDPFALGALDLSDLVPGAASSGLTPLAGTNLGGAAVSAGLGRASSVGALSVPQTWTTAAPAANATVTSFPGASWASALPEAEAAGVPGMPGMAVPGSGGRGVGLSAPRYGFKPTVMARPVAAG</sequence>
<evidence type="ECO:0000259" key="3">
    <source>
        <dbReference type="Pfam" id="PF12484"/>
    </source>
</evidence>
<evidence type="ECO:0000313" key="5">
    <source>
        <dbReference type="Proteomes" id="UP000252015"/>
    </source>
</evidence>
<dbReference type="PANTHER" id="PTHR46766:SF1">
    <property type="entry name" value="GLUTAMINE-RICH PROTEIN 2"/>
    <property type="match status" value="1"/>
</dbReference>
<dbReference type="GO" id="GO:0052572">
    <property type="term" value="P:response to host immune response"/>
    <property type="evidence" value="ECO:0007669"/>
    <property type="project" value="TreeGrafter"/>
</dbReference>
<dbReference type="STRING" id="29313.BHQ16_18930"/>
<keyword evidence="5" id="KW-1185">Reference proteome</keyword>
<reference evidence="4 5" key="1">
    <citation type="submission" date="2018-05" db="EMBL/GenBank/DDBJ databases">
        <authorList>
            <consortium name="IHU Genomes"/>
        </authorList>
    </citation>
    <scope>NUCLEOTIDE SEQUENCE [LARGE SCALE GENOMIC DNA]</scope>
    <source>
        <strain evidence="4 5">P7336</strain>
    </source>
</reference>
<proteinExistence type="inferred from homology"/>
<dbReference type="InterPro" id="IPR038332">
    <property type="entry name" value="PPE_sf"/>
</dbReference>
<comment type="similarity">
    <text evidence="1">Belongs to the mycobacterial PPE family.</text>
</comment>
<accession>A0A1E3T8V1</accession>